<dbReference type="InterPro" id="IPR001173">
    <property type="entry name" value="Glyco_trans_2-like"/>
</dbReference>
<accession>A0A0L8AND6</accession>
<dbReference type="RefSeq" id="WP_053222203.1">
    <property type="nucleotide sequence ID" value="NZ_JSVA01000004.1"/>
</dbReference>
<keyword evidence="3" id="KW-1185">Reference proteome</keyword>
<sequence>MEKRNSDIRVIMITYNGSEFIQNQLNSIANQKNIESIEIYDDCSEQHFQQELKILSESVHAPINLHFNEKNIGVVSNVKNALSENLDADLIALSDQDDIWHPEKIQSFKSELISLTSSAEIPILVYSDMRVIDKENNVINPSFWSQFGYEKFEHTLHSLLFGNFVTGAASAFNPALAKYLASMPPNIKSYHDHWLAIAAFTFGKTKRIDKSYNDYRIHGNNQAFYSTRKRSLIDRRLQNVKDIFNPELHMKNQFEIAEAFYDIHKDLMESDKKDIFDQFLRSRSLNYFKQKLYRRRLFEELRIK</sequence>
<feature type="domain" description="Glycosyltransferase 2-like" evidence="1">
    <location>
        <begin position="10"/>
        <end position="126"/>
    </location>
</feature>
<dbReference type="SUPFAM" id="SSF53448">
    <property type="entry name" value="Nucleotide-diphospho-sugar transferases"/>
    <property type="match status" value="1"/>
</dbReference>
<dbReference type="OrthoDB" id="9802649at2"/>
<comment type="caution">
    <text evidence="2">The sequence shown here is derived from an EMBL/GenBank/DDBJ whole genome shotgun (WGS) entry which is preliminary data.</text>
</comment>
<dbReference type="EMBL" id="JSVA01000004">
    <property type="protein sequence ID" value="KOF03983.1"/>
    <property type="molecule type" value="Genomic_DNA"/>
</dbReference>
<dbReference type="InterPro" id="IPR029044">
    <property type="entry name" value="Nucleotide-diphossugar_trans"/>
</dbReference>
<dbReference type="Pfam" id="PF00535">
    <property type="entry name" value="Glycos_transf_2"/>
    <property type="match status" value="1"/>
</dbReference>
<dbReference type="Gene3D" id="3.90.550.10">
    <property type="entry name" value="Spore Coat Polysaccharide Biosynthesis Protein SpsA, Chain A"/>
    <property type="match status" value="1"/>
</dbReference>
<gene>
    <name evidence="2" type="ORF">OB69_02970</name>
</gene>
<evidence type="ECO:0000259" key="1">
    <source>
        <dbReference type="Pfam" id="PF00535"/>
    </source>
</evidence>
<reference evidence="3" key="1">
    <citation type="submission" date="2014-11" db="EMBL/GenBank/DDBJ databases">
        <title>Genome sequencing of Roseivirga sp. D-25.</title>
        <authorList>
            <person name="Selvaratnam C."/>
            <person name="Thevarajoo S."/>
            <person name="Goh K.M."/>
            <person name="Eee R."/>
            <person name="Chan K.-G."/>
            <person name="Chong C.S."/>
        </authorList>
    </citation>
    <scope>NUCLEOTIDE SEQUENCE [LARGE SCALE GENOMIC DNA]</scope>
    <source>
        <strain evidence="3">D-25</strain>
    </source>
</reference>
<dbReference type="PATRIC" id="fig|1566026.4.peg.2363"/>
<proteinExistence type="predicted"/>
<dbReference type="Proteomes" id="UP000036908">
    <property type="component" value="Unassembled WGS sequence"/>
</dbReference>
<organism evidence="2 3">
    <name type="scientific">Roseivirga seohaensis subsp. aquiponti</name>
    <dbReference type="NCBI Taxonomy" id="1566026"/>
    <lineage>
        <taxon>Bacteria</taxon>
        <taxon>Pseudomonadati</taxon>
        <taxon>Bacteroidota</taxon>
        <taxon>Cytophagia</taxon>
        <taxon>Cytophagales</taxon>
        <taxon>Roseivirgaceae</taxon>
        <taxon>Roseivirga</taxon>
    </lineage>
</organism>
<name>A0A0L8AND6_9BACT</name>
<evidence type="ECO:0000313" key="2">
    <source>
        <dbReference type="EMBL" id="KOF03983.1"/>
    </source>
</evidence>
<evidence type="ECO:0000313" key="3">
    <source>
        <dbReference type="Proteomes" id="UP000036908"/>
    </source>
</evidence>
<dbReference type="AlphaFoldDB" id="A0A0L8AND6"/>
<protein>
    <recommendedName>
        <fullName evidence="1">Glycosyltransferase 2-like domain-containing protein</fullName>
    </recommendedName>
</protein>